<evidence type="ECO:0000313" key="2">
    <source>
        <dbReference type="WBParaSite" id="PS1159_v2.g16562.t1"/>
    </source>
</evidence>
<evidence type="ECO:0000313" key="1">
    <source>
        <dbReference type="Proteomes" id="UP000887580"/>
    </source>
</evidence>
<dbReference type="Proteomes" id="UP000887580">
    <property type="component" value="Unplaced"/>
</dbReference>
<protein>
    <submittedName>
        <fullName evidence="2">Uncharacterized protein</fullName>
    </submittedName>
</protein>
<organism evidence="1 2">
    <name type="scientific">Panagrolaimus sp. PS1159</name>
    <dbReference type="NCBI Taxonomy" id="55785"/>
    <lineage>
        <taxon>Eukaryota</taxon>
        <taxon>Metazoa</taxon>
        <taxon>Ecdysozoa</taxon>
        <taxon>Nematoda</taxon>
        <taxon>Chromadorea</taxon>
        <taxon>Rhabditida</taxon>
        <taxon>Tylenchina</taxon>
        <taxon>Panagrolaimomorpha</taxon>
        <taxon>Panagrolaimoidea</taxon>
        <taxon>Panagrolaimidae</taxon>
        <taxon>Panagrolaimus</taxon>
    </lineage>
</organism>
<dbReference type="WBParaSite" id="PS1159_v2.g16562.t1">
    <property type="protein sequence ID" value="PS1159_v2.g16562.t1"/>
    <property type="gene ID" value="PS1159_v2.g16562"/>
</dbReference>
<accession>A0AC35FEB2</accession>
<reference evidence="2" key="1">
    <citation type="submission" date="2022-11" db="UniProtKB">
        <authorList>
            <consortium name="WormBaseParasite"/>
        </authorList>
    </citation>
    <scope>IDENTIFICATION</scope>
</reference>
<proteinExistence type="predicted"/>
<sequence length="115" mass="13164">MSSPELNIPQLYSQIIACKKNCMAFETNRRSAVQMLQRTLTGSAELKIISGWISEAAKPLPLNKPPPKPKSSYHPSPLRIKVNPRPQIQLEPEAKKFKKEEKKEESDDFDDWDDD</sequence>
<name>A0AC35FEB2_9BILA</name>